<sequence>MDESNNLSMEIINFEKEFDLIDNQVAFGSQLSVERVHDIKSQASQATEEEAGLLRKFMDSQR</sequence>
<proteinExistence type="predicted"/>
<dbReference type="RefSeq" id="WP_019206285.1">
    <property type="nucleotide sequence ID" value="NZ_AZFK01000016.1"/>
</dbReference>
<protein>
    <submittedName>
        <fullName evidence="1">Uncharacterized protein</fullName>
    </submittedName>
</protein>
<dbReference type="GeneID" id="82934032"/>
<comment type="caution">
    <text evidence="1">The sequence shown here is derived from an EMBL/GenBank/DDBJ whole genome shotgun (WGS) entry which is preliminary data.</text>
</comment>
<dbReference type="AlphaFoldDB" id="A0A0R1UE98"/>
<dbReference type="NCBIfam" id="NF040507">
    <property type="entry name" value="LBP_cg2779_fam"/>
    <property type="match status" value="1"/>
</dbReference>
<dbReference type="EMBL" id="AZFK01000016">
    <property type="protein sequence ID" value="KRL91766.1"/>
    <property type="molecule type" value="Genomic_DNA"/>
</dbReference>
<reference evidence="1 2" key="1">
    <citation type="journal article" date="2015" name="Genome Announc.">
        <title>Expanding the biotechnology potential of lactobacilli through comparative genomics of 213 strains and associated genera.</title>
        <authorList>
            <person name="Sun Z."/>
            <person name="Harris H.M."/>
            <person name="McCann A."/>
            <person name="Guo C."/>
            <person name="Argimon S."/>
            <person name="Zhang W."/>
            <person name="Yang X."/>
            <person name="Jeffery I.B."/>
            <person name="Cooney J.C."/>
            <person name="Kagawa T.F."/>
            <person name="Liu W."/>
            <person name="Song Y."/>
            <person name="Salvetti E."/>
            <person name="Wrobel A."/>
            <person name="Rasinkangas P."/>
            <person name="Parkhill J."/>
            <person name="Rea M.C."/>
            <person name="O'Sullivan O."/>
            <person name="Ritari J."/>
            <person name="Douillard F.P."/>
            <person name="Paul Ross R."/>
            <person name="Yang R."/>
            <person name="Briner A.E."/>
            <person name="Felis G.E."/>
            <person name="de Vos W.M."/>
            <person name="Barrangou R."/>
            <person name="Klaenhammer T.R."/>
            <person name="Caufield P.W."/>
            <person name="Cui Y."/>
            <person name="Zhang H."/>
            <person name="O'Toole P.W."/>
        </authorList>
    </citation>
    <scope>NUCLEOTIDE SEQUENCE [LARGE SCALE GENOMIC DNA]</scope>
    <source>
        <strain evidence="1 2">DSM 15946</strain>
    </source>
</reference>
<gene>
    <name evidence="1" type="ORF">FC43_GL000736</name>
</gene>
<dbReference type="Proteomes" id="UP000050816">
    <property type="component" value="Unassembled WGS sequence"/>
</dbReference>
<accession>A0A0R1UE98</accession>
<evidence type="ECO:0000313" key="1">
    <source>
        <dbReference type="EMBL" id="KRL91766.1"/>
    </source>
</evidence>
<dbReference type="InterPro" id="IPR059218">
    <property type="entry name" value="LBP_cg2779-like"/>
</dbReference>
<evidence type="ECO:0000313" key="2">
    <source>
        <dbReference type="Proteomes" id="UP000050816"/>
    </source>
</evidence>
<name>A0A0R1UE98_9LACO</name>
<dbReference type="PATRIC" id="fig|1423760.3.peg.757"/>
<organism evidence="1 2">
    <name type="scientific">Limosilactobacillus ingluviei DSM 15946</name>
    <dbReference type="NCBI Taxonomy" id="1423760"/>
    <lineage>
        <taxon>Bacteria</taxon>
        <taxon>Bacillati</taxon>
        <taxon>Bacillota</taxon>
        <taxon>Bacilli</taxon>
        <taxon>Lactobacillales</taxon>
        <taxon>Lactobacillaceae</taxon>
        <taxon>Limosilactobacillus</taxon>
    </lineage>
</organism>